<dbReference type="CDD" id="cd18080">
    <property type="entry name" value="TrmD-like"/>
    <property type="match status" value="1"/>
</dbReference>
<dbReference type="FunFam" id="1.10.1270.20:FF:000001">
    <property type="entry name" value="tRNA (guanine-N(1)-)-methyltransferase"/>
    <property type="match status" value="1"/>
</dbReference>
<protein>
    <recommendedName>
        <fullName evidence="6 15">tRNA (guanine-N(1)-)-methyltransferase</fullName>
        <ecNumber evidence="5 15">2.1.1.228</ecNumber>
    </recommendedName>
    <alternativeName>
        <fullName evidence="12 15">M1G-methyltransferase</fullName>
    </alternativeName>
    <alternativeName>
        <fullName evidence="13 15">tRNA [GM37] methyltransferase</fullName>
    </alternativeName>
</protein>
<evidence type="ECO:0000256" key="10">
    <source>
        <dbReference type="ARBA" id="ARBA00022691"/>
    </source>
</evidence>
<keyword evidence="20" id="KW-1185">Reference proteome</keyword>
<reference evidence="19" key="1">
    <citation type="submission" date="2020-06" db="EMBL/GenBank/DDBJ databases">
        <title>Characterization of fructooligosaccharide metabolism and fructooligosaccharide-degrading enzymes in human commensal butyrate producers.</title>
        <authorList>
            <person name="Tanno H."/>
            <person name="Fujii T."/>
            <person name="Hirano K."/>
            <person name="Maeno S."/>
            <person name="Tonozuka T."/>
            <person name="Sakamoto M."/>
            <person name="Ohkuma M."/>
            <person name="Tochio T."/>
            <person name="Endo A."/>
        </authorList>
    </citation>
    <scope>NUCLEOTIDE SEQUENCE</scope>
    <source>
        <strain evidence="19">JCM 17466</strain>
    </source>
</reference>
<evidence type="ECO:0000256" key="2">
    <source>
        <dbReference type="ARBA" id="ARBA00004496"/>
    </source>
</evidence>
<name>A0A916QAL2_9FIRM</name>
<evidence type="ECO:0000259" key="18">
    <source>
        <dbReference type="Pfam" id="PF01746"/>
    </source>
</evidence>
<dbReference type="InterPro" id="IPR029026">
    <property type="entry name" value="tRNA_m1G_MTases_N"/>
</dbReference>
<keyword evidence="7 15" id="KW-0963">Cytoplasm</keyword>
<keyword evidence="10 15" id="KW-0949">S-adenosyl-L-methionine</keyword>
<dbReference type="EC" id="2.1.1.228" evidence="5 15"/>
<dbReference type="GO" id="GO:0005829">
    <property type="term" value="C:cytosol"/>
    <property type="evidence" value="ECO:0007669"/>
    <property type="project" value="TreeGrafter"/>
</dbReference>
<feature type="binding site" evidence="15 16">
    <location>
        <position position="114"/>
    </location>
    <ligand>
        <name>S-adenosyl-L-methionine</name>
        <dbReference type="ChEBI" id="CHEBI:59789"/>
    </ligand>
</feature>
<evidence type="ECO:0000256" key="4">
    <source>
        <dbReference type="ARBA" id="ARBA00011738"/>
    </source>
</evidence>
<evidence type="ECO:0000256" key="3">
    <source>
        <dbReference type="ARBA" id="ARBA00007630"/>
    </source>
</evidence>
<evidence type="ECO:0000313" key="20">
    <source>
        <dbReference type="Proteomes" id="UP000613208"/>
    </source>
</evidence>
<proteinExistence type="inferred from homology"/>
<dbReference type="InterPro" id="IPR029028">
    <property type="entry name" value="Alpha/beta_knot_MTases"/>
</dbReference>
<dbReference type="GO" id="GO:0002939">
    <property type="term" value="P:tRNA N1-guanine methylation"/>
    <property type="evidence" value="ECO:0007669"/>
    <property type="project" value="TreeGrafter"/>
</dbReference>
<evidence type="ECO:0000256" key="14">
    <source>
        <dbReference type="ARBA" id="ARBA00047783"/>
    </source>
</evidence>
<dbReference type="AlphaFoldDB" id="A0A916QAL2"/>
<dbReference type="PANTHER" id="PTHR46417">
    <property type="entry name" value="TRNA (GUANINE-N(1)-)-METHYLTRANSFERASE"/>
    <property type="match status" value="1"/>
</dbReference>
<sequence>MNRFHILTLFPDMVRDGLNTSIIGRAIEAGHLEINAVNIRDYSTNKHLKVDDYPYGGGAGLVMQPEPIYRAYQDLRKNMKKAPRVIYLTPQGQVFRQEMAKELAKEEELVFLCGHYEGIDERVLEEIVTDYVSIGDYVLTGGELPAMVMIDAISRLVPGVLNNDESAGEESFENGLLEYPQYTRPPVFLDKEVPEVLLSGHHENIRKWRYEQSVKRTKERRPDLWEVYEKEKGKKGE</sequence>
<dbReference type="FunFam" id="3.40.1280.10:FF:000001">
    <property type="entry name" value="tRNA (guanine-N(1)-)-methyltransferase"/>
    <property type="match status" value="1"/>
</dbReference>
<dbReference type="RefSeq" id="WP_201310640.1">
    <property type="nucleotide sequence ID" value="NZ_BLYI01000027.1"/>
</dbReference>
<dbReference type="EMBL" id="BLYI01000027">
    <property type="protein sequence ID" value="GFO84929.1"/>
    <property type="molecule type" value="Genomic_DNA"/>
</dbReference>
<evidence type="ECO:0000256" key="13">
    <source>
        <dbReference type="ARBA" id="ARBA00033392"/>
    </source>
</evidence>
<feature type="binding site" evidence="15 16">
    <location>
        <begin position="134"/>
        <end position="139"/>
    </location>
    <ligand>
        <name>S-adenosyl-L-methionine</name>
        <dbReference type="ChEBI" id="CHEBI:59789"/>
    </ligand>
</feature>
<accession>A0A916QAL2</accession>
<dbReference type="Gene3D" id="3.40.1280.10">
    <property type="match status" value="1"/>
</dbReference>
<comment type="catalytic activity">
    <reaction evidence="14 15 17">
        <text>guanosine(37) in tRNA + S-adenosyl-L-methionine = N(1)-methylguanosine(37) in tRNA + S-adenosyl-L-homocysteine + H(+)</text>
        <dbReference type="Rhea" id="RHEA:36899"/>
        <dbReference type="Rhea" id="RHEA-COMP:10145"/>
        <dbReference type="Rhea" id="RHEA-COMP:10147"/>
        <dbReference type="ChEBI" id="CHEBI:15378"/>
        <dbReference type="ChEBI" id="CHEBI:57856"/>
        <dbReference type="ChEBI" id="CHEBI:59789"/>
        <dbReference type="ChEBI" id="CHEBI:73542"/>
        <dbReference type="ChEBI" id="CHEBI:74269"/>
        <dbReference type="EC" id="2.1.1.228"/>
    </reaction>
</comment>
<evidence type="ECO:0000256" key="5">
    <source>
        <dbReference type="ARBA" id="ARBA00012807"/>
    </source>
</evidence>
<dbReference type="PIRSF" id="PIRSF000386">
    <property type="entry name" value="tRNA_mtase"/>
    <property type="match status" value="1"/>
</dbReference>
<dbReference type="SUPFAM" id="SSF75217">
    <property type="entry name" value="alpha/beta knot"/>
    <property type="match status" value="1"/>
</dbReference>
<evidence type="ECO:0000256" key="7">
    <source>
        <dbReference type="ARBA" id="ARBA00022490"/>
    </source>
</evidence>
<keyword evidence="8 15" id="KW-0489">Methyltransferase</keyword>
<keyword evidence="9 15" id="KW-0808">Transferase</keyword>
<dbReference type="NCBIfam" id="TIGR00088">
    <property type="entry name" value="trmD"/>
    <property type="match status" value="1"/>
</dbReference>
<organism evidence="19 20">
    <name type="scientific">Anaerostipes butyraticus</name>
    <dbReference type="NCBI Taxonomy" id="645466"/>
    <lineage>
        <taxon>Bacteria</taxon>
        <taxon>Bacillati</taxon>
        <taxon>Bacillota</taxon>
        <taxon>Clostridia</taxon>
        <taxon>Lachnospirales</taxon>
        <taxon>Lachnospiraceae</taxon>
        <taxon>Anaerostipes</taxon>
    </lineage>
</organism>
<dbReference type="InterPro" id="IPR002649">
    <property type="entry name" value="tRNA_m1G_MeTrfase_TrmD"/>
</dbReference>
<comment type="subunit">
    <text evidence="4 15 17">Homodimer.</text>
</comment>
<dbReference type="Proteomes" id="UP000613208">
    <property type="component" value="Unassembled WGS sequence"/>
</dbReference>
<dbReference type="InterPro" id="IPR023148">
    <property type="entry name" value="tRNA_m1G_MeTrfase_C_sf"/>
</dbReference>
<gene>
    <name evidence="15 19" type="primary">trmD</name>
    <name evidence="19" type="ORF">ANBU17_12760</name>
</gene>
<dbReference type="Gene3D" id="1.10.1270.20">
    <property type="entry name" value="tRNA(m1g37)methyltransferase, domain 2"/>
    <property type="match status" value="1"/>
</dbReference>
<dbReference type="InterPro" id="IPR016009">
    <property type="entry name" value="tRNA_MeTrfase_TRMD/TRM10"/>
</dbReference>
<keyword evidence="11 15" id="KW-0819">tRNA processing</keyword>
<evidence type="ECO:0000256" key="9">
    <source>
        <dbReference type="ARBA" id="ARBA00022679"/>
    </source>
</evidence>
<evidence type="ECO:0000256" key="12">
    <source>
        <dbReference type="ARBA" id="ARBA00029736"/>
    </source>
</evidence>
<comment type="function">
    <text evidence="1 15 17">Specifically methylates guanosine-37 in various tRNAs.</text>
</comment>
<evidence type="ECO:0000256" key="6">
    <source>
        <dbReference type="ARBA" id="ARBA00014679"/>
    </source>
</evidence>
<evidence type="ECO:0000256" key="15">
    <source>
        <dbReference type="HAMAP-Rule" id="MF_00605"/>
    </source>
</evidence>
<evidence type="ECO:0000256" key="1">
    <source>
        <dbReference type="ARBA" id="ARBA00002634"/>
    </source>
</evidence>
<dbReference type="PANTHER" id="PTHR46417:SF1">
    <property type="entry name" value="TRNA (GUANINE-N(1)-)-METHYLTRANSFERASE"/>
    <property type="match status" value="1"/>
</dbReference>
<comment type="similarity">
    <text evidence="3 15 17">Belongs to the RNA methyltransferase TrmD family.</text>
</comment>
<evidence type="ECO:0000256" key="11">
    <source>
        <dbReference type="ARBA" id="ARBA00022694"/>
    </source>
</evidence>
<dbReference type="Pfam" id="PF01746">
    <property type="entry name" value="tRNA_m1G_MT"/>
    <property type="match status" value="1"/>
</dbReference>
<feature type="domain" description="tRNA methyltransferase TRMD/TRM10-type" evidence="18">
    <location>
        <begin position="3"/>
        <end position="226"/>
    </location>
</feature>
<comment type="subcellular location">
    <subcellularLocation>
        <location evidence="2 15 17">Cytoplasm</location>
    </subcellularLocation>
</comment>
<evidence type="ECO:0000256" key="8">
    <source>
        <dbReference type="ARBA" id="ARBA00022603"/>
    </source>
</evidence>
<dbReference type="HAMAP" id="MF_00605">
    <property type="entry name" value="TrmD"/>
    <property type="match status" value="1"/>
</dbReference>
<evidence type="ECO:0000256" key="16">
    <source>
        <dbReference type="PIRSR" id="PIRSR000386-1"/>
    </source>
</evidence>
<dbReference type="GO" id="GO:0052906">
    <property type="term" value="F:tRNA (guanine(37)-N1)-methyltransferase activity"/>
    <property type="evidence" value="ECO:0007669"/>
    <property type="project" value="UniProtKB-UniRule"/>
</dbReference>
<comment type="caution">
    <text evidence="19">The sequence shown here is derived from an EMBL/GenBank/DDBJ whole genome shotgun (WGS) entry which is preliminary data.</text>
</comment>
<dbReference type="NCBIfam" id="NF000648">
    <property type="entry name" value="PRK00026.1"/>
    <property type="match status" value="1"/>
</dbReference>
<evidence type="ECO:0000256" key="17">
    <source>
        <dbReference type="RuleBase" id="RU003464"/>
    </source>
</evidence>
<evidence type="ECO:0000313" key="19">
    <source>
        <dbReference type="EMBL" id="GFO84929.1"/>
    </source>
</evidence>